<keyword evidence="6" id="KW-1185">Reference proteome</keyword>
<feature type="modified residue" description="4-aspartylphosphate" evidence="2">
    <location>
        <position position="59"/>
    </location>
</feature>
<keyword evidence="1" id="KW-0238">DNA-binding</keyword>
<evidence type="ECO:0000259" key="4">
    <source>
        <dbReference type="PROSITE" id="PS50110"/>
    </source>
</evidence>
<evidence type="ECO:0000256" key="2">
    <source>
        <dbReference type="PROSITE-ProRule" id="PRU00169"/>
    </source>
</evidence>
<dbReference type="PANTHER" id="PTHR43214:SF38">
    <property type="entry name" value="NITRATE_NITRITE RESPONSE REGULATOR PROTEIN NARL"/>
    <property type="match status" value="1"/>
</dbReference>
<dbReference type="InterPro" id="IPR001789">
    <property type="entry name" value="Sig_transdc_resp-reg_receiver"/>
</dbReference>
<dbReference type="SMART" id="SM00421">
    <property type="entry name" value="HTH_LUXR"/>
    <property type="match status" value="1"/>
</dbReference>
<dbReference type="Gene3D" id="3.40.50.2300">
    <property type="match status" value="1"/>
</dbReference>
<comment type="caution">
    <text evidence="5">The sequence shown here is derived from an EMBL/GenBank/DDBJ whole genome shotgun (WGS) entry which is preliminary data.</text>
</comment>
<dbReference type="PROSITE" id="PS00622">
    <property type="entry name" value="HTH_LUXR_1"/>
    <property type="match status" value="1"/>
</dbReference>
<gene>
    <name evidence="5" type="primary">narL</name>
    <name evidence="5" type="ORF">EA795_04855</name>
</gene>
<dbReference type="PRINTS" id="PR00038">
    <property type="entry name" value="HTHLUXR"/>
</dbReference>
<feature type="domain" description="Response regulatory" evidence="4">
    <location>
        <begin position="8"/>
        <end position="124"/>
    </location>
</feature>
<dbReference type="SUPFAM" id="SSF52172">
    <property type="entry name" value="CheY-like"/>
    <property type="match status" value="1"/>
</dbReference>
<dbReference type="InterPro" id="IPR011006">
    <property type="entry name" value="CheY-like_superfamily"/>
</dbReference>
<dbReference type="InterPro" id="IPR039420">
    <property type="entry name" value="WalR-like"/>
</dbReference>
<evidence type="ECO:0000259" key="3">
    <source>
        <dbReference type="PROSITE" id="PS50043"/>
    </source>
</evidence>
<evidence type="ECO:0000256" key="1">
    <source>
        <dbReference type="ARBA" id="ARBA00023125"/>
    </source>
</evidence>
<dbReference type="PROSITE" id="PS50110">
    <property type="entry name" value="RESPONSE_REGULATORY"/>
    <property type="match status" value="1"/>
</dbReference>
<dbReference type="SUPFAM" id="SSF46894">
    <property type="entry name" value="C-terminal effector domain of the bipartite response regulators"/>
    <property type="match status" value="1"/>
</dbReference>
<evidence type="ECO:0000313" key="6">
    <source>
        <dbReference type="Proteomes" id="UP000269134"/>
    </source>
</evidence>
<dbReference type="CDD" id="cd06170">
    <property type="entry name" value="LuxR_C_like"/>
    <property type="match status" value="1"/>
</dbReference>
<accession>A0ABX9VAX9</accession>
<dbReference type="Pfam" id="PF00196">
    <property type="entry name" value="GerE"/>
    <property type="match status" value="1"/>
</dbReference>
<dbReference type="PROSITE" id="PS50043">
    <property type="entry name" value="HTH_LUXR_2"/>
    <property type="match status" value="1"/>
</dbReference>
<dbReference type="InterPro" id="IPR000792">
    <property type="entry name" value="Tscrpt_reg_LuxR_C"/>
</dbReference>
<feature type="domain" description="HTH luxR-type" evidence="3">
    <location>
        <begin position="150"/>
        <end position="215"/>
    </location>
</feature>
<dbReference type="InterPro" id="IPR016032">
    <property type="entry name" value="Sig_transdc_resp-reg_C-effctor"/>
</dbReference>
<sequence length="219" mass="24228">MNDEDKTRILLVDDHPMMRGGMRALLAMEDDLLPAAEAGTGAEALRLACELELDLILLDMNMPGMDGLETIRQLRAAGVEARIVIFSVSDDHANVLAALREGADGYLLKDMEPEELISQIRLAALGKLALSPELTRVLAEAIRERPKPGHGVPMASLTKRERDVLRLIAKGQTNKMIARKLDISEGTVKVHVKNLLHKLGLRSRVEAAVWVLEHERIRN</sequence>
<dbReference type="EMBL" id="RFFL01000003">
    <property type="protein sequence ID" value="RMI02228.1"/>
    <property type="molecule type" value="Genomic_DNA"/>
</dbReference>
<name>A0ABX9VAX9_9GAMM</name>
<protein>
    <submittedName>
        <fullName evidence="5">Two-component system response regulator NarL</fullName>
    </submittedName>
</protein>
<evidence type="ECO:0000313" key="5">
    <source>
        <dbReference type="EMBL" id="RMI02228.1"/>
    </source>
</evidence>
<organism evidence="5 6">
    <name type="scientific">Stutzerimonas nitrititolerans</name>
    <dbReference type="NCBI Taxonomy" id="2482751"/>
    <lineage>
        <taxon>Bacteria</taxon>
        <taxon>Pseudomonadati</taxon>
        <taxon>Pseudomonadota</taxon>
        <taxon>Gammaproteobacteria</taxon>
        <taxon>Pseudomonadales</taxon>
        <taxon>Pseudomonadaceae</taxon>
        <taxon>Stutzerimonas</taxon>
    </lineage>
</organism>
<reference evidence="5 6" key="1">
    <citation type="submission" date="2018-10" db="EMBL/GenBank/DDBJ databases">
        <title>Pseudomonas sp. GL14 genome.</title>
        <authorList>
            <person name="Peng J."/>
            <person name="Liu Z.-P."/>
        </authorList>
    </citation>
    <scope>NUCLEOTIDE SEQUENCE [LARGE SCALE GENOMIC DNA]</scope>
    <source>
        <strain evidence="5 6">GL14</strain>
    </source>
</reference>
<dbReference type="Proteomes" id="UP000269134">
    <property type="component" value="Unassembled WGS sequence"/>
</dbReference>
<proteinExistence type="predicted"/>
<dbReference type="SMART" id="SM00448">
    <property type="entry name" value="REC"/>
    <property type="match status" value="1"/>
</dbReference>
<dbReference type="Pfam" id="PF00072">
    <property type="entry name" value="Response_reg"/>
    <property type="match status" value="1"/>
</dbReference>
<dbReference type="NCBIfam" id="NF007935">
    <property type="entry name" value="PRK10651.1"/>
    <property type="match status" value="1"/>
</dbReference>
<dbReference type="PANTHER" id="PTHR43214">
    <property type="entry name" value="TWO-COMPONENT RESPONSE REGULATOR"/>
    <property type="match status" value="1"/>
</dbReference>
<keyword evidence="2" id="KW-0597">Phosphoprotein</keyword>